<evidence type="ECO:0000256" key="4">
    <source>
        <dbReference type="ARBA" id="ARBA00022723"/>
    </source>
</evidence>
<dbReference type="InterPro" id="IPR002716">
    <property type="entry name" value="PIN_dom"/>
</dbReference>
<keyword evidence="2" id="KW-1277">Toxin-antitoxin system</keyword>
<dbReference type="InterPro" id="IPR050556">
    <property type="entry name" value="Type_II_TA_system_RNase"/>
</dbReference>
<evidence type="ECO:0000259" key="8">
    <source>
        <dbReference type="Pfam" id="PF01850"/>
    </source>
</evidence>
<dbReference type="GO" id="GO:0004518">
    <property type="term" value="F:nuclease activity"/>
    <property type="evidence" value="ECO:0007669"/>
    <property type="project" value="UniProtKB-KW"/>
</dbReference>
<dbReference type="STRING" id="1798382.A3D77_00445"/>
<dbReference type="Gene3D" id="3.40.50.1010">
    <property type="entry name" value="5'-nuclease"/>
    <property type="match status" value="1"/>
</dbReference>
<dbReference type="PANTHER" id="PTHR33653:SF1">
    <property type="entry name" value="RIBONUCLEASE VAPC2"/>
    <property type="match status" value="1"/>
</dbReference>
<keyword evidence="4" id="KW-0479">Metal-binding</keyword>
<name>A0A1F5ZM50_9BACT</name>
<comment type="similarity">
    <text evidence="7">Belongs to the PINc/VapC protein family.</text>
</comment>
<evidence type="ECO:0000256" key="1">
    <source>
        <dbReference type="ARBA" id="ARBA00001946"/>
    </source>
</evidence>
<dbReference type="Pfam" id="PF01850">
    <property type="entry name" value="PIN"/>
    <property type="match status" value="1"/>
</dbReference>
<feature type="domain" description="PIN" evidence="8">
    <location>
        <begin position="5"/>
        <end position="125"/>
    </location>
</feature>
<comment type="cofactor">
    <cofactor evidence="1">
        <name>Mg(2+)</name>
        <dbReference type="ChEBI" id="CHEBI:18420"/>
    </cofactor>
</comment>
<dbReference type="CDD" id="cd09881">
    <property type="entry name" value="PIN_VapC4-5_FitB-like"/>
    <property type="match status" value="1"/>
</dbReference>
<evidence type="ECO:0000256" key="3">
    <source>
        <dbReference type="ARBA" id="ARBA00022722"/>
    </source>
</evidence>
<dbReference type="GO" id="GO:0046872">
    <property type="term" value="F:metal ion binding"/>
    <property type="evidence" value="ECO:0007669"/>
    <property type="project" value="UniProtKB-KW"/>
</dbReference>
<dbReference type="Proteomes" id="UP000176923">
    <property type="component" value="Unassembled WGS sequence"/>
</dbReference>
<evidence type="ECO:0000313" key="9">
    <source>
        <dbReference type="EMBL" id="OGG13177.1"/>
    </source>
</evidence>
<organism evidence="9 10">
    <name type="scientific">Candidatus Gottesmanbacteria bacterium RIFCSPHIGHO2_02_FULL_39_11</name>
    <dbReference type="NCBI Taxonomy" id="1798382"/>
    <lineage>
        <taxon>Bacteria</taxon>
        <taxon>Candidatus Gottesmaniibacteriota</taxon>
    </lineage>
</organism>
<dbReference type="PANTHER" id="PTHR33653">
    <property type="entry name" value="RIBONUCLEASE VAPC2"/>
    <property type="match status" value="1"/>
</dbReference>
<proteinExistence type="inferred from homology"/>
<evidence type="ECO:0000256" key="6">
    <source>
        <dbReference type="ARBA" id="ARBA00022842"/>
    </source>
</evidence>
<accession>A0A1F5ZM50</accession>
<keyword evidence="6" id="KW-0460">Magnesium</keyword>
<dbReference type="EMBL" id="MFJL01000039">
    <property type="protein sequence ID" value="OGG13177.1"/>
    <property type="molecule type" value="Genomic_DNA"/>
</dbReference>
<comment type="caution">
    <text evidence="9">The sequence shown here is derived from an EMBL/GenBank/DDBJ whole genome shotgun (WGS) entry which is preliminary data.</text>
</comment>
<dbReference type="InterPro" id="IPR029060">
    <property type="entry name" value="PIN-like_dom_sf"/>
</dbReference>
<evidence type="ECO:0000256" key="2">
    <source>
        <dbReference type="ARBA" id="ARBA00022649"/>
    </source>
</evidence>
<reference evidence="9 10" key="1">
    <citation type="journal article" date="2016" name="Nat. Commun.">
        <title>Thousands of microbial genomes shed light on interconnected biogeochemical processes in an aquifer system.</title>
        <authorList>
            <person name="Anantharaman K."/>
            <person name="Brown C.T."/>
            <person name="Hug L.A."/>
            <person name="Sharon I."/>
            <person name="Castelle C.J."/>
            <person name="Probst A.J."/>
            <person name="Thomas B.C."/>
            <person name="Singh A."/>
            <person name="Wilkins M.J."/>
            <person name="Karaoz U."/>
            <person name="Brodie E.L."/>
            <person name="Williams K.H."/>
            <person name="Hubbard S.S."/>
            <person name="Banfield J.F."/>
        </authorList>
    </citation>
    <scope>NUCLEOTIDE SEQUENCE [LARGE SCALE GENOMIC DNA]</scope>
</reference>
<protein>
    <recommendedName>
        <fullName evidence="8">PIN domain-containing protein</fullName>
    </recommendedName>
</protein>
<keyword evidence="5" id="KW-0378">Hydrolase</keyword>
<evidence type="ECO:0000313" key="10">
    <source>
        <dbReference type="Proteomes" id="UP000176923"/>
    </source>
</evidence>
<dbReference type="AlphaFoldDB" id="A0A1F5ZM50"/>
<evidence type="ECO:0000256" key="5">
    <source>
        <dbReference type="ARBA" id="ARBA00022801"/>
    </source>
</evidence>
<dbReference type="SUPFAM" id="SSF88723">
    <property type="entry name" value="PIN domain-like"/>
    <property type="match status" value="1"/>
</dbReference>
<evidence type="ECO:0000256" key="7">
    <source>
        <dbReference type="ARBA" id="ARBA00038093"/>
    </source>
</evidence>
<keyword evidence="3" id="KW-0540">Nuclease</keyword>
<gene>
    <name evidence="9" type="ORF">A3D77_00445</name>
</gene>
<dbReference type="GO" id="GO:0016787">
    <property type="term" value="F:hydrolase activity"/>
    <property type="evidence" value="ECO:0007669"/>
    <property type="project" value="UniProtKB-KW"/>
</dbReference>
<sequence length="134" mass="15405">MQKFLLDTSALIDFLKKQEWIGNFTKEHIFDHLITSTICEIELLEGVFYMKNQKDERKKVRDVLDSLQEIITFDSNQAEIAAEIRSQLKKKGQKIEDFDTLIAAAAIASGSILVTKNTKHFSRIPQLQLYSLSQ</sequence>